<name>A0A1H7PN67_9BACT</name>
<organism evidence="1 2">
    <name type="scientific">Chitinophaga rupis</name>
    <dbReference type="NCBI Taxonomy" id="573321"/>
    <lineage>
        <taxon>Bacteria</taxon>
        <taxon>Pseudomonadati</taxon>
        <taxon>Bacteroidota</taxon>
        <taxon>Chitinophagia</taxon>
        <taxon>Chitinophagales</taxon>
        <taxon>Chitinophagaceae</taxon>
        <taxon>Chitinophaga</taxon>
    </lineage>
</organism>
<dbReference type="OrthoDB" id="1100059at2"/>
<dbReference type="AlphaFoldDB" id="A0A1H7PN67"/>
<proteinExistence type="predicted"/>
<dbReference type="Proteomes" id="UP000198984">
    <property type="component" value="Unassembled WGS sequence"/>
</dbReference>
<reference evidence="1 2" key="1">
    <citation type="submission" date="2016-10" db="EMBL/GenBank/DDBJ databases">
        <authorList>
            <person name="de Groot N.N."/>
        </authorList>
    </citation>
    <scope>NUCLEOTIDE SEQUENCE [LARGE SCALE GENOMIC DNA]</scope>
    <source>
        <strain evidence="1 2">DSM 21039</strain>
    </source>
</reference>
<dbReference type="EMBL" id="FOBB01000002">
    <property type="protein sequence ID" value="SEL36908.1"/>
    <property type="molecule type" value="Genomic_DNA"/>
</dbReference>
<gene>
    <name evidence="1" type="ORF">SAMN04488505_102122</name>
</gene>
<protein>
    <submittedName>
        <fullName evidence="1">Uncharacterized protein</fullName>
    </submittedName>
</protein>
<accession>A0A1H7PN67</accession>
<evidence type="ECO:0000313" key="1">
    <source>
        <dbReference type="EMBL" id="SEL36908.1"/>
    </source>
</evidence>
<sequence>MKHIIILLLSVLTISAYGQDKYNYVYFNKLTELDGTDYVLATIENTGKMYTTNSTSLLFINARTGQSKQIDFPKGSFIEKIEQIKIDSFQINRVMITARTVNLNNDKSIDWDDPTQIIMLSTDGQEKVQLTEDNFFVRTWLINRHTGTIVIAGHTDTNNNGKYDKTDKSQVLLYDLKTLKLIVRI</sequence>
<dbReference type="RefSeq" id="WP_089908803.1">
    <property type="nucleotide sequence ID" value="NZ_FOBB01000002.1"/>
</dbReference>
<evidence type="ECO:0000313" key="2">
    <source>
        <dbReference type="Proteomes" id="UP000198984"/>
    </source>
</evidence>
<keyword evidence="2" id="KW-1185">Reference proteome</keyword>